<reference evidence="3" key="1">
    <citation type="submission" date="2021-01" db="EMBL/GenBank/DDBJ databases">
        <authorList>
            <person name="Corre E."/>
            <person name="Pelletier E."/>
            <person name="Niang G."/>
            <person name="Scheremetjew M."/>
            <person name="Finn R."/>
            <person name="Kale V."/>
            <person name="Holt S."/>
            <person name="Cochrane G."/>
            <person name="Meng A."/>
            <person name="Brown T."/>
            <person name="Cohen L."/>
        </authorList>
    </citation>
    <scope>NUCLEOTIDE SEQUENCE</scope>
    <source>
        <strain evidence="3">NIES-2562</strain>
    </source>
</reference>
<sequence length="481" mass="53919">MTLIEAGQRRRNRAVIAVVVTAAVFLSFVAVMYSSYAGGRGGGAVATETPSPLPVVAVAGSEGVIKLPHRDEAPTFRAEPLLSDAHIVQGGAAKQAQLLDKMGAFWDGRLRWKMRDEMVSNNYSSSSIPPLLSSYPSSQFDSLATVLGEEWRKREEKDTRARASAYYETSQSASPLPIYTGGGEKGHLIELDYQDPSHQLYAEYLIEREVPFVVRRVTDVRRVSLKWGEQYFRQKMKDTKVGVDKSNFDRFMYYTLARGTPSGWVPPQDKEEMSVKSFLITATKEPKAVKPTDMHYYWQVAGGNKEKPEYEWVQQDTAPFCEKTQRNFFNLGGRDSMANVRIGMAGNQAAMHFDDPPNFVFQAVGYKRYVMSPPEDCPYLYMYPKNHPSARHTSVDFNRVDAAKYPLFPSARALSTVLTPGDALYMPANYNHHMESLEFNASVNCRSKIPTSKNGVSRVQVFGYCEGHYTSDIGYAKAPTS</sequence>
<dbReference type="PANTHER" id="PTHR12461:SF98">
    <property type="entry name" value="CUPIN-LIKE DOMAIN-CONTAINING PROTEIN"/>
    <property type="match status" value="1"/>
</dbReference>
<dbReference type="SUPFAM" id="SSF51197">
    <property type="entry name" value="Clavaminate synthase-like"/>
    <property type="match status" value="1"/>
</dbReference>
<protein>
    <recommendedName>
        <fullName evidence="2">JmjC domain-containing protein</fullName>
    </recommendedName>
</protein>
<feature type="transmembrane region" description="Helical" evidence="1">
    <location>
        <begin position="12"/>
        <end position="33"/>
    </location>
</feature>
<dbReference type="Gene3D" id="2.60.120.10">
    <property type="entry name" value="Jelly Rolls"/>
    <property type="match status" value="1"/>
</dbReference>
<evidence type="ECO:0000256" key="1">
    <source>
        <dbReference type="SAM" id="Phobius"/>
    </source>
</evidence>
<keyword evidence="1" id="KW-0812">Transmembrane</keyword>
<evidence type="ECO:0000259" key="2">
    <source>
        <dbReference type="PROSITE" id="PS51184"/>
    </source>
</evidence>
<evidence type="ECO:0000313" key="3">
    <source>
        <dbReference type="EMBL" id="CAE0239211.1"/>
    </source>
</evidence>
<accession>A0A7S3CW93</accession>
<keyword evidence="1" id="KW-0472">Membrane</keyword>
<organism evidence="3">
    <name type="scientific">Palpitomonas bilix</name>
    <dbReference type="NCBI Taxonomy" id="652834"/>
    <lineage>
        <taxon>Eukaryota</taxon>
        <taxon>Eukaryota incertae sedis</taxon>
    </lineage>
</organism>
<dbReference type="InterPro" id="IPR003347">
    <property type="entry name" value="JmjC_dom"/>
</dbReference>
<dbReference type="EMBL" id="HBIB01001969">
    <property type="protein sequence ID" value="CAE0239211.1"/>
    <property type="molecule type" value="Transcribed_RNA"/>
</dbReference>
<dbReference type="PROSITE" id="PS51184">
    <property type="entry name" value="JMJC"/>
    <property type="match status" value="1"/>
</dbReference>
<dbReference type="PANTHER" id="PTHR12461">
    <property type="entry name" value="HYPOXIA-INDUCIBLE FACTOR 1 ALPHA INHIBITOR-RELATED"/>
    <property type="match status" value="1"/>
</dbReference>
<feature type="domain" description="JmjC" evidence="2">
    <location>
        <begin position="309"/>
        <end position="464"/>
    </location>
</feature>
<name>A0A7S3CW93_9EUKA</name>
<dbReference type="InterPro" id="IPR014710">
    <property type="entry name" value="RmlC-like_jellyroll"/>
</dbReference>
<proteinExistence type="predicted"/>
<dbReference type="AlphaFoldDB" id="A0A7S3CW93"/>
<gene>
    <name evidence="3" type="ORF">PBIL07802_LOCUS1356</name>
</gene>
<dbReference type="Pfam" id="PF13621">
    <property type="entry name" value="Cupin_8"/>
    <property type="match status" value="1"/>
</dbReference>
<keyword evidence="1" id="KW-1133">Transmembrane helix</keyword>
<dbReference type="InterPro" id="IPR041667">
    <property type="entry name" value="Cupin_8"/>
</dbReference>